<accession>A0A645JDL4</accession>
<dbReference type="EMBL" id="VSSQ01138310">
    <property type="protein sequence ID" value="MPN61556.1"/>
    <property type="molecule type" value="Genomic_DNA"/>
</dbReference>
<name>A0A645JDL4_9ZZZZ</name>
<gene>
    <name evidence="1" type="ORF">SDC9_209294</name>
</gene>
<reference evidence="1" key="1">
    <citation type="submission" date="2019-08" db="EMBL/GenBank/DDBJ databases">
        <authorList>
            <person name="Kucharzyk K."/>
            <person name="Murdoch R.W."/>
            <person name="Higgins S."/>
            <person name="Loffler F."/>
        </authorList>
    </citation>
    <scope>NUCLEOTIDE SEQUENCE</scope>
</reference>
<evidence type="ECO:0000313" key="1">
    <source>
        <dbReference type="EMBL" id="MPN61556.1"/>
    </source>
</evidence>
<proteinExistence type="predicted"/>
<dbReference type="AlphaFoldDB" id="A0A645JDL4"/>
<comment type="caution">
    <text evidence="1">The sequence shown here is derived from an EMBL/GenBank/DDBJ whole genome shotgun (WGS) entry which is preliminary data.</text>
</comment>
<sequence length="150" mass="17416">MNKVFGFSYEDPIYTSPDEYFYFRRSSTEKATDIRGYDYLFNMESLYNKNGSQAKDLDAVYDYENSNLKISYLGSEVYKKDLDIFAKDLVNKYGMQRGENPLPDDEMILTEENDRIKVKIVFQNISGSLNNVSGNFSGKGFDFYLLVKVK</sequence>
<organism evidence="1">
    <name type="scientific">bioreactor metagenome</name>
    <dbReference type="NCBI Taxonomy" id="1076179"/>
    <lineage>
        <taxon>unclassified sequences</taxon>
        <taxon>metagenomes</taxon>
        <taxon>ecological metagenomes</taxon>
    </lineage>
</organism>
<protein>
    <submittedName>
        <fullName evidence="1">Uncharacterized protein</fullName>
    </submittedName>
</protein>